<evidence type="ECO:0000313" key="2">
    <source>
        <dbReference type="Proteomes" id="UP001139000"/>
    </source>
</evidence>
<reference evidence="1" key="1">
    <citation type="submission" date="2021-12" db="EMBL/GenBank/DDBJ databases">
        <title>Novel species in genus Dyadobacter.</title>
        <authorList>
            <person name="Ma C."/>
        </authorList>
    </citation>
    <scope>NUCLEOTIDE SEQUENCE</scope>
    <source>
        <strain evidence="1">LJ419</strain>
    </source>
</reference>
<accession>A0A9X1TPS0</accession>
<comment type="caution">
    <text evidence="1">The sequence shown here is derived from an EMBL/GenBank/DDBJ whole genome shotgun (WGS) entry which is preliminary data.</text>
</comment>
<dbReference type="AlphaFoldDB" id="A0A9X1TPS0"/>
<name>A0A9X1TPS0_9BACT</name>
<keyword evidence="2" id="KW-1185">Reference proteome</keyword>
<dbReference type="Gene3D" id="3.20.80.10">
    <property type="entry name" value="Regulatory factor, effector binding domain"/>
    <property type="match status" value="1"/>
</dbReference>
<dbReference type="Proteomes" id="UP001139000">
    <property type="component" value="Unassembled WGS sequence"/>
</dbReference>
<dbReference type="InterPro" id="IPR011256">
    <property type="entry name" value="Reg_factor_effector_dom_sf"/>
</dbReference>
<evidence type="ECO:0000313" key="1">
    <source>
        <dbReference type="EMBL" id="MCF0065788.1"/>
    </source>
</evidence>
<sequence length="205" mass="23159">MNIHEQYKDYFTATEKPEVIEIGKASYVSILGEGSPGTTVFYEKKAAIKEFIIALEKSSALTDHAFTSRIVEIFYWFDPEKVGFVDIGRFYTTVNLDLLRYRIAIRIPDFVTSEAIAQTARQRQDIAFASGFELFTYTAGTSVQLLHTGPFAGELQTLPVLQRFATDNGFKKSGMHHEIHLTNFEVGESQAHLQTILRDPVAKQQ</sequence>
<protein>
    <recommendedName>
        <fullName evidence="3">GyrI-like small molecule binding domain-containing protein</fullName>
    </recommendedName>
</protein>
<evidence type="ECO:0008006" key="3">
    <source>
        <dbReference type="Google" id="ProtNLM"/>
    </source>
</evidence>
<dbReference type="RefSeq" id="WP_234658824.1">
    <property type="nucleotide sequence ID" value="NZ_CP094997.1"/>
</dbReference>
<gene>
    <name evidence="1" type="ORF">LXM26_30020</name>
</gene>
<proteinExistence type="predicted"/>
<dbReference type="EMBL" id="JAJTTC010000015">
    <property type="protein sequence ID" value="MCF0065788.1"/>
    <property type="molecule type" value="Genomic_DNA"/>
</dbReference>
<organism evidence="1 2">
    <name type="scientific">Dyadobacter chenwenxiniae</name>
    <dbReference type="NCBI Taxonomy" id="2906456"/>
    <lineage>
        <taxon>Bacteria</taxon>
        <taxon>Pseudomonadati</taxon>
        <taxon>Bacteroidota</taxon>
        <taxon>Cytophagia</taxon>
        <taxon>Cytophagales</taxon>
        <taxon>Spirosomataceae</taxon>
        <taxon>Dyadobacter</taxon>
    </lineage>
</organism>